<dbReference type="EMBL" id="CP062804">
    <property type="protein sequence ID" value="QOT79401.1"/>
    <property type="molecule type" value="Genomic_DNA"/>
</dbReference>
<dbReference type="GeneID" id="98405640"/>
<proteinExistence type="predicted"/>
<protein>
    <submittedName>
        <fullName evidence="1">Uncharacterized protein</fullName>
    </submittedName>
</protein>
<dbReference type="Proteomes" id="UP000397656">
    <property type="component" value="Chromosome 2"/>
</dbReference>
<evidence type="ECO:0000313" key="1">
    <source>
        <dbReference type="EMBL" id="QOT79401.1"/>
    </source>
</evidence>
<reference evidence="1 2" key="1">
    <citation type="submission" date="2020-10" db="EMBL/GenBank/DDBJ databases">
        <title>Complete genome sequence of Cupriavidus basilensis CCUG 49340T.</title>
        <authorList>
            <person name="Salva-Serra F."/>
            <person name="Donoso R.A."/>
            <person name="Cho K.H."/>
            <person name="Yoo J.A."/>
            <person name="Lee K."/>
            <person name="Yoon S.-H."/>
            <person name="Perez-Pantoja D."/>
            <person name="Moore E.R.B."/>
        </authorList>
    </citation>
    <scope>NUCLEOTIDE SEQUENCE [LARGE SCALE GENOMIC DNA]</scope>
    <source>
        <strain evidence="2">CCUG 49340</strain>
    </source>
</reference>
<accession>A0A643FUF3</accession>
<name>A0A643FUF3_9BURK</name>
<evidence type="ECO:0000313" key="2">
    <source>
        <dbReference type="Proteomes" id="UP000397656"/>
    </source>
</evidence>
<gene>
    <name evidence="1" type="ORF">F7R26_032255</name>
</gene>
<organism evidence="1 2">
    <name type="scientific">Cupriavidus basilensis</name>
    <dbReference type="NCBI Taxonomy" id="68895"/>
    <lineage>
        <taxon>Bacteria</taxon>
        <taxon>Pseudomonadati</taxon>
        <taxon>Pseudomonadota</taxon>
        <taxon>Betaproteobacteria</taxon>
        <taxon>Burkholderiales</taxon>
        <taxon>Burkholderiaceae</taxon>
        <taxon>Cupriavidus</taxon>
    </lineage>
</organism>
<dbReference type="RefSeq" id="WP_150986693.1">
    <property type="nucleotide sequence ID" value="NZ_CP062804.1"/>
</dbReference>
<dbReference type="AlphaFoldDB" id="A0A643FUF3"/>
<sequence length="76" mass="7937">MSKIAALAFAFPLRLYRLFPVWADPLNPPGGTASGESADRFGRLDANPPCINVALGETAIWSVASGHLPGFSTPPG</sequence>